<gene>
    <name evidence="2" type="ORF">BPAE_0014g00850</name>
</gene>
<evidence type="ECO:0000259" key="1">
    <source>
        <dbReference type="Pfam" id="PF04248"/>
    </source>
</evidence>
<reference evidence="2 3" key="1">
    <citation type="submission" date="2017-12" db="EMBL/GenBank/DDBJ databases">
        <title>Comparative genomics of Botrytis spp.</title>
        <authorList>
            <person name="Valero-Jimenez C.A."/>
            <person name="Tapia P."/>
            <person name="Veloso J."/>
            <person name="Silva-Moreno E."/>
            <person name="Staats M."/>
            <person name="Valdes J.H."/>
            <person name="Van Kan J.A.L."/>
        </authorList>
    </citation>
    <scope>NUCLEOTIDE SEQUENCE [LARGE SCALE GENOMIC DNA]</scope>
    <source>
        <strain evidence="2 3">Bp0003</strain>
    </source>
</reference>
<dbReference type="EMBL" id="PQXI01000014">
    <property type="protein sequence ID" value="TGO29533.1"/>
    <property type="molecule type" value="Genomic_DNA"/>
</dbReference>
<comment type="caution">
    <text evidence="2">The sequence shown here is derived from an EMBL/GenBank/DDBJ whole genome shotgun (WGS) entry which is preliminary data.</text>
</comment>
<accession>A0A4Z1G5F3</accession>
<dbReference type="Pfam" id="PF04248">
    <property type="entry name" value="NTP_transf_9"/>
    <property type="match status" value="1"/>
</dbReference>
<proteinExistence type="predicted"/>
<dbReference type="PANTHER" id="PTHR34310">
    <property type="entry name" value="DUF427 DOMAIN PROTEIN (AFU_ORTHOLOGUE AFUA_3G02220)"/>
    <property type="match status" value="1"/>
</dbReference>
<dbReference type="PANTHER" id="PTHR34310:SF5">
    <property type="entry name" value="DUF427 DOMAIN PROTEIN (AFU_ORTHOLOGUE AFUA_3G02220)"/>
    <property type="match status" value="1"/>
</dbReference>
<dbReference type="InterPro" id="IPR038694">
    <property type="entry name" value="DUF427_sf"/>
</dbReference>
<name>A0A4Z1G5F3_9HELO</name>
<keyword evidence="3" id="KW-1185">Reference proteome</keyword>
<dbReference type="Gene3D" id="2.170.150.40">
    <property type="entry name" value="Domain of unknown function (DUF427)"/>
    <property type="match status" value="1"/>
</dbReference>
<protein>
    <recommendedName>
        <fullName evidence="1">DUF427 domain-containing protein</fullName>
    </recommendedName>
</protein>
<evidence type="ECO:0000313" key="3">
    <source>
        <dbReference type="Proteomes" id="UP000297910"/>
    </source>
</evidence>
<evidence type="ECO:0000313" key="2">
    <source>
        <dbReference type="EMBL" id="TGO29533.1"/>
    </source>
</evidence>
<dbReference type="AlphaFoldDB" id="A0A4Z1G5F3"/>
<dbReference type="InterPro" id="IPR007361">
    <property type="entry name" value="DUF427"/>
</dbReference>
<feature type="domain" description="DUF427" evidence="1">
    <location>
        <begin position="7"/>
        <end position="92"/>
    </location>
</feature>
<dbReference type="Proteomes" id="UP000297910">
    <property type="component" value="Unassembled WGS sequence"/>
</dbReference>
<sequence>MPSGKATATINGRTIAETDNWEVVEGNVYFPPSSVKEAMLSKTDHSTHCPWKGDASYYTITFDKTELKNAAWYYPAPFDKAQNIKDYVAFCKRLYGYEDRICTTNKHVDKNLVDVKAEEN</sequence>
<organism evidence="2 3">
    <name type="scientific">Botrytis paeoniae</name>
    <dbReference type="NCBI Taxonomy" id="278948"/>
    <lineage>
        <taxon>Eukaryota</taxon>
        <taxon>Fungi</taxon>
        <taxon>Dikarya</taxon>
        <taxon>Ascomycota</taxon>
        <taxon>Pezizomycotina</taxon>
        <taxon>Leotiomycetes</taxon>
        <taxon>Helotiales</taxon>
        <taxon>Sclerotiniaceae</taxon>
        <taxon>Botrytis</taxon>
    </lineage>
</organism>